<evidence type="ECO:0000313" key="13">
    <source>
        <dbReference type="Proteomes" id="UP001044222"/>
    </source>
</evidence>
<evidence type="ECO:0000256" key="6">
    <source>
        <dbReference type="ARBA" id="ARBA00023065"/>
    </source>
</evidence>
<proteinExistence type="predicted"/>
<keyword evidence="8" id="KW-0407">Ion channel</keyword>
<evidence type="ECO:0000256" key="3">
    <source>
        <dbReference type="ARBA" id="ARBA00022692"/>
    </source>
</evidence>
<dbReference type="Proteomes" id="UP001044222">
    <property type="component" value="Chromosome 13"/>
</dbReference>
<evidence type="ECO:0000256" key="10">
    <source>
        <dbReference type="SAM" id="Phobius"/>
    </source>
</evidence>
<evidence type="ECO:0000256" key="5">
    <source>
        <dbReference type="ARBA" id="ARBA00022989"/>
    </source>
</evidence>
<gene>
    <name evidence="12" type="ORF">ANANG_G00230840</name>
</gene>
<evidence type="ECO:0000313" key="12">
    <source>
        <dbReference type="EMBL" id="KAG5836667.1"/>
    </source>
</evidence>
<dbReference type="InterPro" id="IPR013099">
    <property type="entry name" value="K_chnl_dom"/>
</dbReference>
<dbReference type="InterPro" id="IPR003280">
    <property type="entry name" value="2pore_dom_K_chnl"/>
</dbReference>
<dbReference type="GO" id="GO:0022841">
    <property type="term" value="F:potassium ion leak channel activity"/>
    <property type="evidence" value="ECO:0007669"/>
    <property type="project" value="TreeGrafter"/>
</dbReference>
<sequence>MSILYAFVGVPFTMLVLTACVHRLMHLFTYWPIALCQRRAGCLPRTAASVHFLVLLVVVVLCFLVVPAILFSAIEESWSFLDAFYFCFISLCTIGLGDYVPGEQPGQKLRPLYKISVMVYLFVGLMAMFLVLRAFHKLADLQGLTAFFQLSHCDEEEEDEEPIVETGPNDQPDADRASSKPLDPSSRVSYNSINR</sequence>
<evidence type="ECO:0000259" key="11">
    <source>
        <dbReference type="Pfam" id="PF07885"/>
    </source>
</evidence>
<dbReference type="InterPro" id="IPR005409">
    <property type="entry name" value="2pore_dom_K_chnl_TWIK2"/>
</dbReference>
<keyword evidence="5 10" id="KW-1133">Transmembrane helix</keyword>
<dbReference type="GO" id="GO:0030322">
    <property type="term" value="P:stabilization of membrane potential"/>
    <property type="evidence" value="ECO:0007669"/>
    <property type="project" value="TreeGrafter"/>
</dbReference>
<reference evidence="12" key="1">
    <citation type="submission" date="2021-01" db="EMBL/GenBank/DDBJ databases">
        <title>A chromosome-scale assembly of European eel, Anguilla anguilla.</title>
        <authorList>
            <person name="Henkel C."/>
            <person name="Jong-Raadsen S.A."/>
            <person name="Dufour S."/>
            <person name="Weltzien F.-A."/>
            <person name="Palstra A.P."/>
            <person name="Pelster B."/>
            <person name="Spaink H.P."/>
            <person name="Van Den Thillart G.E."/>
            <person name="Jansen H."/>
            <person name="Zahm M."/>
            <person name="Klopp C."/>
            <person name="Cedric C."/>
            <person name="Louis A."/>
            <person name="Berthelot C."/>
            <person name="Parey E."/>
            <person name="Roest Crollius H."/>
            <person name="Montfort J."/>
            <person name="Robinson-Rechavi M."/>
            <person name="Bucao C."/>
            <person name="Bouchez O."/>
            <person name="Gislard M."/>
            <person name="Lluch J."/>
            <person name="Milhes M."/>
            <person name="Lampietro C."/>
            <person name="Lopez Roques C."/>
            <person name="Donnadieu C."/>
            <person name="Braasch I."/>
            <person name="Desvignes T."/>
            <person name="Postlethwait J."/>
            <person name="Bobe J."/>
            <person name="Guiguen Y."/>
            <person name="Dirks R."/>
        </authorList>
    </citation>
    <scope>NUCLEOTIDE SEQUENCE</scope>
    <source>
        <strain evidence="12">Tag_6206</strain>
        <tissue evidence="12">Liver</tissue>
    </source>
</reference>
<organism evidence="12 13">
    <name type="scientific">Anguilla anguilla</name>
    <name type="common">European freshwater eel</name>
    <name type="synonym">Muraena anguilla</name>
    <dbReference type="NCBI Taxonomy" id="7936"/>
    <lineage>
        <taxon>Eukaryota</taxon>
        <taxon>Metazoa</taxon>
        <taxon>Chordata</taxon>
        <taxon>Craniata</taxon>
        <taxon>Vertebrata</taxon>
        <taxon>Euteleostomi</taxon>
        <taxon>Actinopterygii</taxon>
        <taxon>Neopterygii</taxon>
        <taxon>Teleostei</taxon>
        <taxon>Anguilliformes</taxon>
        <taxon>Anguillidae</taxon>
        <taxon>Anguilla</taxon>
    </lineage>
</organism>
<keyword evidence="4" id="KW-0630">Potassium</keyword>
<dbReference type="Pfam" id="PF07885">
    <property type="entry name" value="Ion_trans_2"/>
    <property type="match status" value="1"/>
</dbReference>
<evidence type="ECO:0000256" key="7">
    <source>
        <dbReference type="ARBA" id="ARBA00023136"/>
    </source>
</evidence>
<dbReference type="PRINTS" id="PR01587">
    <property type="entry name" value="TWIK2CHANNEL"/>
</dbReference>
<comment type="subcellular location">
    <subcellularLocation>
        <location evidence="1">Membrane</location>
        <topology evidence="1">Multi-pass membrane protein</topology>
    </subcellularLocation>
</comment>
<keyword evidence="6" id="KW-0406">Ion transport</keyword>
<comment type="caution">
    <text evidence="12">The sequence shown here is derived from an EMBL/GenBank/DDBJ whole genome shotgun (WGS) entry which is preliminary data.</text>
</comment>
<dbReference type="SUPFAM" id="SSF81324">
    <property type="entry name" value="Voltage-gated potassium channels"/>
    <property type="match status" value="1"/>
</dbReference>
<dbReference type="GO" id="GO:0005886">
    <property type="term" value="C:plasma membrane"/>
    <property type="evidence" value="ECO:0007669"/>
    <property type="project" value="TreeGrafter"/>
</dbReference>
<keyword evidence="3 10" id="KW-0812">Transmembrane</keyword>
<dbReference type="EMBL" id="JAFIRN010000013">
    <property type="protein sequence ID" value="KAG5836667.1"/>
    <property type="molecule type" value="Genomic_DNA"/>
</dbReference>
<feature type="transmembrane region" description="Helical" evidence="10">
    <location>
        <begin position="52"/>
        <end position="74"/>
    </location>
</feature>
<name>A0A9D3RR51_ANGAN</name>
<dbReference type="PRINTS" id="PR01586">
    <property type="entry name" value="TWIKCHANNEL"/>
</dbReference>
<evidence type="ECO:0000256" key="9">
    <source>
        <dbReference type="SAM" id="MobiDB-lite"/>
    </source>
</evidence>
<keyword evidence="13" id="KW-1185">Reference proteome</keyword>
<evidence type="ECO:0000256" key="4">
    <source>
        <dbReference type="ARBA" id="ARBA00022958"/>
    </source>
</evidence>
<keyword evidence="2" id="KW-0813">Transport</keyword>
<dbReference type="GO" id="GO:0015271">
    <property type="term" value="F:outward rectifier potassium channel activity"/>
    <property type="evidence" value="ECO:0007669"/>
    <property type="project" value="TreeGrafter"/>
</dbReference>
<feature type="transmembrane region" description="Helical" evidence="10">
    <location>
        <begin position="112"/>
        <end position="132"/>
    </location>
</feature>
<evidence type="ECO:0000256" key="8">
    <source>
        <dbReference type="ARBA" id="ARBA00023303"/>
    </source>
</evidence>
<evidence type="ECO:0000256" key="2">
    <source>
        <dbReference type="ARBA" id="ARBA00022448"/>
    </source>
</evidence>
<feature type="region of interest" description="Disordered" evidence="9">
    <location>
        <begin position="156"/>
        <end position="195"/>
    </location>
</feature>
<feature type="domain" description="Potassium channel" evidence="11">
    <location>
        <begin position="60"/>
        <end position="136"/>
    </location>
</feature>
<dbReference type="Gene3D" id="1.10.287.70">
    <property type="match status" value="1"/>
</dbReference>
<dbReference type="InterPro" id="IPR005408">
    <property type="entry name" value="2pore_dom_K_chnl_TWIK"/>
</dbReference>
<feature type="transmembrane region" description="Helical" evidence="10">
    <location>
        <begin position="80"/>
        <end position="100"/>
    </location>
</feature>
<evidence type="ECO:0000256" key="1">
    <source>
        <dbReference type="ARBA" id="ARBA00004141"/>
    </source>
</evidence>
<keyword evidence="7 10" id="KW-0472">Membrane</keyword>
<dbReference type="PANTHER" id="PTHR11003">
    <property type="entry name" value="POTASSIUM CHANNEL, SUBFAMILY K"/>
    <property type="match status" value="1"/>
</dbReference>
<accession>A0A9D3RR51</accession>
<dbReference type="PANTHER" id="PTHR11003:SF28">
    <property type="entry name" value="POTASSIUM CHANNEL SUBFAMILY K MEMBER 6"/>
    <property type="match status" value="1"/>
</dbReference>
<feature type="compositionally biased region" description="Polar residues" evidence="9">
    <location>
        <begin position="186"/>
        <end position="195"/>
    </location>
</feature>
<dbReference type="AlphaFoldDB" id="A0A9D3RR51"/>
<protein>
    <recommendedName>
        <fullName evidence="11">Potassium channel domain-containing protein</fullName>
    </recommendedName>
</protein>
<feature type="transmembrane region" description="Helical" evidence="10">
    <location>
        <begin position="6"/>
        <end position="31"/>
    </location>
</feature>